<keyword evidence="8" id="KW-0812">Transmembrane</keyword>
<name>A0A9W6M0U8_9MICO</name>
<feature type="signal peptide" evidence="9">
    <location>
        <begin position="1"/>
        <end position="27"/>
    </location>
</feature>
<dbReference type="GO" id="GO:0030246">
    <property type="term" value="F:carbohydrate binding"/>
    <property type="evidence" value="ECO:0007669"/>
    <property type="project" value="InterPro"/>
</dbReference>
<keyword evidence="5 9" id="KW-0732">Signal</keyword>
<evidence type="ECO:0000256" key="5">
    <source>
        <dbReference type="ARBA" id="ARBA00022729"/>
    </source>
</evidence>
<evidence type="ECO:0000256" key="9">
    <source>
        <dbReference type="SAM" id="SignalP"/>
    </source>
</evidence>
<feature type="compositionally biased region" description="Low complexity" evidence="7">
    <location>
        <begin position="608"/>
        <end position="628"/>
    </location>
</feature>
<dbReference type="PANTHER" id="PTHR23303">
    <property type="entry name" value="CARBOXYPEPTIDASE REGULATORY REGION-CONTAINING"/>
    <property type="match status" value="1"/>
</dbReference>
<dbReference type="SUPFAM" id="SSF49478">
    <property type="entry name" value="Cna protein B-type domain"/>
    <property type="match status" value="1"/>
</dbReference>
<gene>
    <name evidence="11" type="ORF">GCM10017584_28540</name>
</gene>
<feature type="transmembrane region" description="Helical" evidence="8">
    <location>
        <begin position="634"/>
        <end position="652"/>
    </location>
</feature>
<comment type="caution">
    <text evidence="11">The sequence shown here is derived from an EMBL/GenBank/DDBJ whole genome shotgun (WGS) entry which is preliminary data.</text>
</comment>
<organism evidence="11 12">
    <name type="scientific">Leifsonia poae</name>
    <dbReference type="NCBI Taxonomy" id="110933"/>
    <lineage>
        <taxon>Bacteria</taxon>
        <taxon>Bacillati</taxon>
        <taxon>Actinomycetota</taxon>
        <taxon>Actinomycetes</taxon>
        <taxon>Micrococcales</taxon>
        <taxon>Microbacteriaceae</taxon>
        <taxon>Leifsonia</taxon>
    </lineage>
</organism>
<comment type="subcellular location">
    <subcellularLocation>
        <location evidence="2">Secreted</location>
    </subcellularLocation>
</comment>
<evidence type="ECO:0000256" key="6">
    <source>
        <dbReference type="ARBA" id="ARBA00030238"/>
    </source>
</evidence>
<accession>A0A9W6M0U8</accession>
<evidence type="ECO:0000256" key="8">
    <source>
        <dbReference type="SAM" id="Phobius"/>
    </source>
</evidence>
<dbReference type="GO" id="GO:0005975">
    <property type="term" value="P:carbohydrate metabolic process"/>
    <property type="evidence" value="ECO:0007669"/>
    <property type="project" value="UniProtKB-ARBA"/>
</dbReference>
<evidence type="ECO:0000256" key="1">
    <source>
        <dbReference type="ARBA" id="ARBA00000548"/>
    </source>
</evidence>
<dbReference type="SUPFAM" id="SSF49452">
    <property type="entry name" value="Starch-binding domain-like"/>
    <property type="match status" value="2"/>
</dbReference>
<dbReference type="InterPro" id="IPR013784">
    <property type="entry name" value="Carb-bd-like_fold"/>
</dbReference>
<evidence type="ECO:0000313" key="12">
    <source>
        <dbReference type="Proteomes" id="UP001142372"/>
    </source>
</evidence>
<dbReference type="AlphaFoldDB" id="A0A9W6M0U8"/>
<dbReference type="InterPro" id="IPR013783">
    <property type="entry name" value="Ig-like_fold"/>
</dbReference>
<reference evidence="11" key="1">
    <citation type="journal article" date="2014" name="Int. J. Syst. Evol. Microbiol.">
        <title>Complete genome sequence of Corynebacterium casei LMG S-19264T (=DSM 44701T), isolated from a smear-ripened cheese.</title>
        <authorList>
            <consortium name="US DOE Joint Genome Institute (JGI-PGF)"/>
            <person name="Walter F."/>
            <person name="Albersmeier A."/>
            <person name="Kalinowski J."/>
            <person name="Ruckert C."/>
        </authorList>
    </citation>
    <scope>NUCLEOTIDE SEQUENCE</scope>
    <source>
        <strain evidence="11">VKM Ac-1401</strain>
    </source>
</reference>
<dbReference type="PANTHER" id="PTHR23303:SF14">
    <property type="entry name" value="BOS COMPLEX SUBUNIT NOMO1-RELATED"/>
    <property type="match status" value="1"/>
</dbReference>
<dbReference type="GO" id="GO:0004556">
    <property type="term" value="F:alpha-amylase activity"/>
    <property type="evidence" value="ECO:0007669"/>
    <property type="project" value="UniProtKB-EC"/>
</dbReference>
<keyword evidence="12" id="KW-1185">Reference proteome</keyword>
<evidence type="ECO:0000256" key="7">
    <source>
        <dbReference type="SAM" id="MobiDB-lite"/>
    </source>
</evidence>
<feature type="domain" description="SD-repeat containing protein B" evidence="10">
    <location>
        <begin position="245"/>
        <end position="314"/>
    </location>
</feature>
<evidence type="ECO:0000256" key="3">
    <source>
        <dbReference type="ARBA" id="ARBA00012595"/>
    </source>
</evidence>
<dbReference type="Proteomes" id="UP001142372">
    <property type="component" value="Unassembled WGS sequence"/>
</dbReference>
<keyword evidence="4" id="KW-0964">Secreted</keyword>
<dbReference type="InterPro" id="IPR033764">
    <property type="entry name" value="Sdr_B"/>
</dbReference>
<dbReference type="InterPro" id="IPR008969">
    <property type="entry name" value="CarboxyPept-like_regulatory"/>
</dbReference>
<keyword evidence="8" id="KW-0472">Membrane</keyword>
<comment type="catalytic activity">
    <reaction evidence="1">
        <text>Endohydrolysis of (1-&gt;4)-alpha-D-glucosidic linkages in polysaccharides containing three or more (1-&gt;4)-alpha-linked D-glucose units.</text>
        <dbReference type="EC" id="3.2.1.1"/>
    </reaction>
</comment>
<dbReference type="Pfam" id="PF17210">
    <property type="entry name" value="SdrD_B"/>
    <property type="match status" value="1"/>
</dbReference>
<dbReference type="EMBL" id="BSEN01000013">
    <property type="protein sequence ID" value="GLJ77280.1"/>
    <property type="molecule type" value="Genomic_DNA"/>
</dbReference>
<sequence>MRRVPILATALIASVVTALTIASPASAATTSLWAGWAPLTGVGNDYTTTVTVANNPPLIADMTSDSRSGSVGVISGASTWLAAATPVGAKYGSSQGKPYLNLRARADNATSPSTTTYNFRTPTPSSGWTFVLGDIDADKVQISAIGPDGVALTAAQLGLRSTFNYCVPGVCTPSQTPADVPTWNAATRTLTGDTVVNPKSLDTNGAAAWFEPNAPIASLTFSYTRVTGLPVFQTWFASLARDISGTVTDQNTGVLAGVPVTLTDRTGAVVASATTTATGGYSFPGFLATNGYTVSIEPPIGTIAVTAASAPADLTTTDAVVDFAVRDIVPVAVSGRVLDADSNPIAGATVTIDGAIAVTVPDGRYLFDTVPVGTHQAVLTVPAGYTQTTAPPSFTIPLGSQTPITDQDFVITANPTISGTVTASGTGVGGVTVTADGPGGPVSTVTAADGSYSFPRVPAGPYTVTVTPPPGLIVDGAASRPVTVSTGDIAGIDFALAKTGSIGGAVLDGDGGGVAGADVIIDGPGGSTTVSTDSSGAYGLADLPPGDYTITLDVPEGYTTTEPLTKDVTITDAGEAFSAEDYAVAAVATAPPTTPPVTPPPTPGGGSSPAAIPPGAADAGSGDDLADTGSSVAWLPPVLAALLIASGAAAVLSEQVLRRRRRG</sequence>
<protein>
    <recommendedName>
        <fullName evidence="3">alpha-amylase</fullName>
        <ecNumber evidence="3">3.2.1.1</ecNumber>
    </recommendedName>
    <alternativeName>
        <fullName evidence="6">1,4-alpha-D-glucan glucanohydrolase</fullName>
    </alternativeName>
</protein>
<keyword evidence="8" id="KW-1133">Transmembrane helix</keyword>
<reference evidence="11" key="2">
    <citation type="submission" date="2023-01" db="EMBL/GenBank/DDBJ databases">
        <authorList>
            <person name="Sun Q."/>
            <person name="Evtushenko L."/>
        </authorList>
    </citation>
    <scope>NUCLEOTIDE SEQUENCE</scope>
    <source>
        <strain evidence="11">VKM Ac-1401</strain>
    </source>
</reference>
<dbReference type="Pfam" id="PF13620">
    <property type="entry name" value="CarboxypepD_reg"/>
    <property type="match status" value="3"/>
</dbReference>
<feature type="compositionally biased region" description="Pro residues" evidence="7">
    <location>
        <begin position="592"/>
        <end position="603"/>
    </location>
</feature>
<dbReference type="Gene3D" id="2.60.40.1120">
    <property type="entry name" value="Carboxypeptidase-like, regulatory domain"/>
    <property type="match status" value="3"/>
</dbReference>
<dbReference type="Gene3D" id="2.60.40.10">
    <property type="entry name" value="Immunoglobulins"/>
    <property type="match status" value="1"/>
</dbReference>
<dbReference type="SUPFAM" id="SSF49464">
    <property type="entry name" value="Carboxypeptidase regulatory domain-like"/>
    <property type="match status" value="1"/>
</dbReference>
<dbReference type="InterPro" id="IPR051417">
    <property type="entry name" value="SDr/BOS_complex"/>
</dbReference>
<proteinExistence type="predicted"/>
<evidence type="ECO:0000256" key="4">
    <source>
        <dbReference type="ARBA" id="ARBA00022525"/>
    </source>
</evidence>
<feature type="region of interest" description="Disordered" evidence="7">
    <location>
        <begin position="590"/>
        <end position="628"/>
    </location>
</feature>
<dbReference type="EC" id="3.2.1.1" evidence="3"/>
<evidence type="ECO:0000259" key="10">
    <source>
        <dbReference type="Pfam" id="PF17210"/>
    </source>
</evidence>
<dbReference type="GO" id="GO:0005576">
    <property type="term" value="C:extracellular region"/>
    <property type="evidence" value="ECO:0007669"/>
    <property type="project" value="UniProtKB-SubCell"/>
</dbReference>
<evidence type="ECO:0000256" key="2">
    <source>
        <dbReference type="ARBA" id="ARBA00004613"/>
    </source>
</evidence>
<evidence type="ECO:0000313" key="11">
    <source>
        <dbReference type="EMBL" id="GLJ77280.1"/>
    </source>
</evidence>
<dbReference type="RefSeq" id="WP_271177922.1">
    <property type="nucleotide sequence ID" value="NZ_BAAAJO010000004.1"/>
</dbReference>
<feature type="chain" id="PRO_5040760988" description="alpha-amylase" evidence="9">
    <location>
        <begin position="28"/>
        <end position="663"/>
    </location>
</feature>